<dbReference type="GO" id="GO:0005634">
    <property type="term" value="C:nucleus"/>
    <property type="evidence" value="ECO:0007669"/>
    <property type="project" value="InterPro"/>
</dbReference>
<proteinExistence type="predicted"/>
<dbReference type="SUPFAM" id="SSF50249">
    <property type="entry name" value="Nucleic acid-binding proteins"/>
    <property type="match status" value="1"/>
</dbReference>
<gene>
    <name evidence="3" type="ORF">KI387_043268</name>
</gene>
<dbReference type="Gene3D" id="2.40.50.140">
    <property type="entry name" value="Nucleic acid-binding proteins"/>
    <property type="match status" value="1"/>
</dbReference>
<evidence type="ECO:0000259" key="2">
    <source>
        <dbReference type="Pfam" id="PF04057"/>
    </source>
</evidence>
<feature type="non-terminal residue" evidence="3">
    <location>
        <position position="116"/>
    </location>
</feature>
<evidence type="ECO:0000313" key="3">
    <source>
        <dbReference type="EMBL" id="KAH9291545.1"/>
    </source>
</evidence>
<feature type="region of interest" description="Disordered" evidence="1">
    <location>
        <begin position="92"/>
        <end position="116"/>
    </location>
</feature>
<sequence length="116" mass="12716">MSGCSDTGSTFQLLNISPVRSLLNSGTQHRVDLSDGIHIQKALLPSKFSKLVADKTLTEGTIIQLQKTVCRMVDHEMTVLITDMDISKETYPQVGSPSRIPSHVVRGKQACVDHPE</sequence>
<keyword evidence="4" id="KW-1185">Reference proteome</keyword>
<dbReference type="Pfam" id="PF04057">
    <property type="entry name" value="Rep-A_N"/>
    <property type="match status" value="1"/>
</dbReference>
<dbReference type="InterPro" id="IPR007199">
    <property type="entry name" value="Rep_factor-A_N"/>
</dbReference>
<dbReference type="EMBL" id="JAHRHJ020003550">
    <property type="protein sequence ID" value="KAH9291545.1"/>
    <property type="molecule type" value="Genomic_DNA"/>
</dbReference>
<dbReference type="GO" id="GO:0003677">
    <property type="term" value="F:DNA binding"/>
    <property type="evidence" value="ECO:0007669"/>
    <property type="project" value="InterPro"/>
</dbReference>
<dbReference type="AlphaFoldDB" id="A0AA38BZ57"/>
<protein>
    <recommendedName>
        <fullName evidence="2">Replication factor-A protein 1 N-terminal domain-containing protein</fullName>
    </recommendedName>
</protein>
<evidence type="ECO:0000313" key="4">
    <source>
        <dbReference type="Proteomes" id="UP000824469"/>
    </source>
</evidence>
<feature type="domain" description="Replication factor-A protein 1 N-terminal" evidence="2">
    <location>
        <begin position="7"/>
        <end position="86"/>
    </location>
</feature>
<dbReference type="GO" id="GO:0006260">
    <property type="term" value="P:DNA replication"/>
    <property type="evidence" value="ECO:0007669"/>
    <property type="project" value="InterPro"/>
</dbReference>
<organism evidence="3 4">
    <name type="scientific">Taxus chinensis</name>
    <name type="common">Chinese yew</name>
    <name type="synonym">Taxus wallichiana var. chinensis</name>
    <dbReference type="NCBI Taxonomy" id="29808"/>
    <lineage>
        <taxon>Eukaryota</taxon>
        <taxon>Viridiplantae</taxon>
        <taxon>Streptophyta</taxon>
        <taxon>Embryophyta</taxon>
        <taxon>Tracheophyta</taxon>
        <taxon>Spermatophyta</taxon>
        <taxon>Pinopsida</taxon>
        <taxon>Pinidae</taxon>
        <taxon>Conifers II</taxon>
        <taxon>Cupressales</taxon>
        <taxon>Taxaceae</taxon>
        <taxon>Taxus</taxon>
    </lineage>
</organism>
<accession>A0AA38BZ57</accession>
<reference evidence="3 4" key="1">
    <citation type="journal article" date="2021" name="Nat. Plants">
        <title>The Taxus genome provides insights into paclitaxel biosynthesis.</title>
        <authorList>
            <person name="Xiong X."/>
            <person name="Gou J."/>
            <person name="Liao Q."/>
            <person name="Li Y."/>
            <person name="Zhou Q."/>
            <person name="Bi G."/>
            <person name="Li C."/>
            <person name="Du R."/>
            <person name="Wang X."/>
            <person name="Sun T."/>
            <person name="Guo L."/>
            <person name="Liang H."/>
            <person name="Lu P."/>
            <person name="Wu Y."/>
            <person name="Zhang Z."/>
            <person name="Ro D.K."/>
            <person name="Shang Y."/>
            <person name="Huang S."/>
            <person name="Yan J."/>
        </authorList>
    </citation>
    <scope>NUCLEOTIDE SEQUENCE [LARGE SCALE GENOMIC DNA]</scope>
    <source>
        <strain evidence="3">Ta-2019</strain>
    </source>
</reference>
<evidence type="ECO:0000256" key="1">
    <source>
        <dbReference type="SAM" id="MobiDB-lite"/>
    </source>
</evidence>
<comment type="caution">
    <text evidence="3">The sequence shown here is derived from an EMBL/GenBank/DDBJ whole genome shotgun (WGS) entry which is preliminary data.</text>
</comment>
<dbReference type="Proteomes" id="UP000824469">
    <property type="component" value="Unassembled WGS sequence"/>
</dbReference>
<name>A0AA38BZ57_TAXCH</name>
<dbReference type="InterPro" id="IPR012340">
    <property type="entry name" value="NA-bd_OB-fold"/>
</dbReference>